<name>A0A844HQK2_9RHOB</name>
<accession>A0A844HQK2</accession>
<dbReference type="Pfam" id="PF07291">
    <property type="entry name" value="MauE"/>
    <property type="match status" value="1"/>
</dbReference>
<dbReference type="InterPro" id="IPR009908">
    <property type="entry name" value="Methylamine_util_MauE"/>
</dbReference>
<keyword evidence="7 8" id="KW-0472">Membrane</keyword>
<reference evidence="10 11" key="1">
    <citation type="submission" date="2019-11" db="EMBL/GenBank/DDBJ databases">
        <authorList>
            <person name="Dong K."/>
        </authorList>
    </citation>
    <scope>NUCLEOTIDE SEQUENCE [LARGE SCALE GENOMIC DNA]</scope>
    <source>
        <strain evidence="10 11">NBRC 112902</strain>
    </source>
</reference>
<evidence type="ECO:0000259" key="9">
    <source>
        <dbReference type="Pfam" id="PF07291"/>
    </source>
</evidence>
<evidence type="ECO:0000256" key="8">
    <source>
        <dbReference type="SAM" id="Phobius"/>
    </source>
</evidence>
<evidence type="ECO:0000313" key="10">
    <source>
        <dbReference type="EMBL" id="MTH60435.1"/>
    </source>
</evidence>
<feature type="transmembrane region" description="Helical" evidence="8">
    <location>
        <begin position="116"/>
        <end position="136"/>
    </location>
</feature>
<evidence type="ECO:0000256" key="1">
    <source>
        <dbReference type="ARBA" id="ARBA00003475"/>
    </source>
</evidence>
<evidence type="ECO:0000256" key="6">
    <source>
        <dbReference type="ARBA" id="ARBA00022989"/>
    </source>
</evidence>
<evidence type="ECO:0000256" key="5">
    <source>
        <dbReference type="ARBA" id="ARBA00022692"/>
    </source>
</evidence>
<keyword evidence="11" id="KW-1185">Reference proteome</keyword>
<feature type="domain" description="Methylamine utilisation protein MauE" evidence="9">
    <location>
        <begin position="9"/>
        <end position="133"/>
    </location>
</feature>
<sequence>MESGLSLAASGLAWVLALVLCRASLHKLTDFYRTVGAALDYGAAPEAWVPRLVRLLGIVEAGCVLALIVPASRPFAGMVAAILFAVYALLMARVLRQGRVQIDCGCGGAPQPISGLSLLRNGVLTGAGVAVALLPVAATGPLGAILGLLCGLTLFASYALLEKFASHLPQIRQVRHDLSRGSMQWNT</sequence>
<comment type="function">
    <text evidence="1">May be specifically involved in the processing, transport, and/or maturation of the MADH beta-subunit.</text>
</comment>
<evidence type="ECO:0000313" key="11">
    <source>
        <dbReference type="Proteomes" id="UP000449846"/>
    </source>
</evidence>
<feature type="transmembrane region" description="Helical" evidence="8">
    <location>
        <begin position="142"/>
        <end position="161"/>
    </location>
</feature>
<gene>
    <name evidence="10" type="ORF">GL300_14560</name>
</gene>
<evidence type="ECO:0000256" key="3">
    <source>
        <dbReference type="ARBA" id="ARBA00004856"/>
    </source>
</evidence>
<dbReference type="Proteomes" id="UP000449846">
    <property type="component" value="Unassembled WGS sequence"/>
</dbReference>
<dbReference type="GO" id="GO:0030416">
    <property type="term" value="P:methylamine metabolic process"/>
    <property type="evidence" value="ECO:0007669"/>
    <property type="project" value="InterPro"/>
</dbReference>
<dbReference type="EMBL" id="WMIG01000008">
    <property type="protein sequence ID" value="MTH60435.1"/>
    <property type="molecule type" value="Genomic_DNA"/>
</dbReference>
<organism evidence="10 11">
    <name type="scientific">Paracoccus litorisediminis</name>
    <dbReference type="NCBI Taxonomy" id="2006130"/>
    <lineage>
        <taxon>Bacteria</taxon>
        <taxon>Pseudomonadati</taxon>
        <taxon>Pseudomonadota</taxon>
        <taxon>Alphaproteobacteria</taxon>
        <taxon>Rhodobacterales</taxon>
        <taxon>Paracoccaceae</taxon>
        <taxon>Paracoccus</taxon>
    </lineage>
</organism>
<evidence type="ECO:0000256" key="4">
    <source>
        <dbReference type="ARBA" id="ARBA00019078"/>
    </source>
</evidence>
<dbReference type="GO" id="GO:0016020">
    <property type="term" value="C:membrane"/>
    <property type="evidence" value="ECO:0007669"/>
    <property type="project" value="UniProtKB-SubCell"/>
</dbReference>
<evidence type="ECO:0000256" key="7">
    <source>
        <dbReference type="ARBA" id="ARBA00023136"/>
    </source>
</evidence>
<comment type="caution">
    <text evidence="10">The sequence shown here is derived from an EMBL/GenBank/DDBJ whole genome shotgun (WGS) entry which is preliminary data.</text>
</comment>
<dbReference type="UniPathway" id="UPA00895"/>
<keyword evidence="5 8" id="KW-0812">Transmembrane</keyword>
<dbReference type="AlphaFoldDB" id="A0A844HQK2"/>
<proteinExistence type="predicted"/>
<comment type="subcellular location">
    <subcellularLocation>
        <location evidence="2">Membrane</location>
        <topology evidence="2">Multi-pass membrane protein</topology>
    </subcellularLocation>
</comment>
<protein>
    <recommendedName>
        <fullName evidence="4">Methylamine utilization protein MauE</fullName>
    </recommendedName>
</protein>
<feature type="transmembrane region" description="Helical" evidence="8">
    <location>
        <begin position="75"/>
        <end position="95"/>
    </location>
</feature>
<comment type="pathway">
    <text evidence="3">One-carbon metabolism; methylamine degradation.</text>
</comment>
<dbReference type="OrthoDB" id="4462029at2"/>
<keyword evidence="6 8" id="KW-1133">Transmembrane helix</keyword>
<evidence type="ECO:0000256" key="2">
    <source>
        <dbReference type="ARBA" id="ARBA00004141"/>
    </source>
</evidence>
<dbReference type="RefSeq" id="WP_155040381.1">
    <property type="nucleotide sequence ID" value="NZ_JBHGCD010000011.1"/>
</dbReference>